<feature type="transmembrane region" description="Helical" evidence="1">
    <location>
        <begin position="281"/>
        <end position="304"/>
    </location>
</feature>
<feature type="transmembrane region" description="Helical" evidence="1">
    <location>
        <begin position="76"/>
        <end position="93"/>
    </location>
</feature>
<gene>
    <name evidence="3" type="ORF">SAMN05421867_10942</name>
</gene>
<feature type="transmembrane region" description="Helical" evidence="1">
    <location>
        <begin position="253"/>
        <end position="275"/>
    </location>
</feature>
<dbReference type="Proteomes" id="UP000199012">
    <property type="component" value="Unassembled WGS sequence"/>
</dbReference>
<keyword evidence="1" id="KW-0472">Membrane</keyword>
<keyword evidence="1" id="KW-0812">Transmembrane</keyword>
<feature type="transmembrane region" description="Helical" evidence="1">
    <location>
        <begin position="54"/>
        <end position="70"/>
    </location>
</feature>
<evidence type="ECO:0000256" key="1">
    <source>
        <dbReference type="SAM" id="Phobius"/>
    </source>
</evidence>
<dbReference type="InterPro" id="IPR007349">
    <property type="entry name" value="DUF418"/>
</dbReference>
<proteinExistence type="predicted"/>
<dbReference type="AlphaFoldDB" id="A0A1I0YYI2"/>
<keyword evidence="4" id="KW-1185">Reference proteome</keyword>
<feature type="transmembrane region" description="Helical" evidence="1">
    <location>
        <begin position="141"/>
        <end position="168"/>
    </location>
</feature>
<evidence type="ECO:0000313" key="3">
    <source>
        <dbReference type="EMBL" id="SFB18232.1"/>
    </source>
</evidence>
<dbReference type="EMBL" id="FOKA01000009">
    <property type="protein sequence ID" value="SFB18232.1"/>
    <property type="molecule type" value="Genomic_DNA"/>
</dbReference>
<sequence>MVVVNVGPLSVEGLWQRLYLLPYGRASVLFVVIAGIGMAFFVRARRTPKSRWRALIWRAAVLLTGGLLLQRTTEDVGVILPVYGVLFISVLVLQFLPPPVLLGAAAALAVVGPVLFISHGLDDVGQHLGPPARLGDPWPEIAHALVLSGRYPLVTWAVPFLVGMWAGHLDHTRATTVRRLIAWGGALAVLAQGASQLSRALLGERADQGYWRLLTGTAHGQMPLWLIGSIGGALFTVAVLLRWWPLLGRWARPLVMAGQMALTLYVLHVLVLAMLRPSEDITIATGALLSAALVTGCLVVAVLWRARASIGPLEWVLRASLLTGATRTRVPAAPVPHPEAQIKDQHP</sequence>
<feature type="transmembrane region" description="Helical" evidence="1">
    <location>
        <begin position="222"/>
        <end position="241"/>
    </location>
</feature>
<feature type="transmembrane region" description="Helical" evidence="1">
    <location>
        <begin position="20"/>
        <end position="42"/>
    </location>
</feature>
<evidence type="ECO:0000259" key="2">
    <source>
        <dbReference type="Pfam" id="PF04235"/>
    </source>
</evidence>
<keyword evidence="1" id="KW-1133">Transmembrane helix</keyword>
<dbReference type="PANTHER" id="PTHR30590:SF3">
    <property type="entry name" value="HYPOTHETICAL MEMBRANE SPANNING PROTEIN"/>
    <property type="match status" value="1"/>
</dbReference>
<reference evidence="3 4" key="1">
    <citation type="submission" date="2016-10" db="EMBL/GenBank/DDBJ databases">
        <authorList>
            <person name="de Groot N.N."/>
        </authorList>
    </citation>
    <scope>NUCLEOTIDE SEQUENCE [LARGE SCALE GENOMIC DNA]</scope>
    <source>
        <strain evidence="3 4">CGMCC 4.6945</strain>
    </source>
</reference>
<dbReference type="Pfam" id="PF04235">
    <property type="entry name" value="DUF418"/>
    <property type="match status" value="1"/>
</dbReference>
<protein>
    <submittedName>
        <fullName evidence="3">Uncharacterized membrane protein YeiB</fullName>
    </submittedName>
</protein>
<organism evidence="3 4">
    <name type="scientific">Cellulomonas marina</name>
    <dbReference type="NCBI Taxonomy" id="988821"/>
    <lineage>
        <taxon>Bacteria</taxon>
        <taxon>Bacillati</taxon>
        <taxon>Actinomycetota</taxon>
        <taxon>Actinomycetes</taxon>
        <taxon>Micrococcales</taxon>
        <taxon>Cellulomonadaceae</taxon>
        <taxon>Cellulomonas</taxon>
    </lineage>
</organism>
<name>A0A1I0YYI2_9CELL</name>
<accession>A0A1I0YYI2</accession>
<feature type="domain" description="DUF418" evidence="2">
    <location>
        <begin position="209"/>
        <end position="319"/>
    </location>
</feature>
<dbReference type="PANTHER" id="PTHR30590">
    <property type="entry name" value="INNER MEMBRANE PROTEIN"/>
    <property type="match status" value="1"/>
</dbReference>
<evidence type="ECO:0000313" key="4">
    <source>
        <dbReference type="Proteomes" id="UP000199012"/>
    </source>
</evidence>
<dbReference type="STRING" id="988821.SAMN05421867_10942"/>
<feature type="transmembrane region" description="Helical" evidence="1">
    <location>
        <begin position="100"/>
        <end position="121"/>
    </location>
</feature>
<dbReference type="InterPro" id="IPR052529">
    <property type="entry name" value="Bact_Transport_Assoc"/>
</dbReference>
<feature type="transmembrane region" description="Helical" evidence="1">
    <location>
        <begin position="180"/>
        <end position="202"/>
    </location>
</feature>